<dbReference type="EC" id="2.7.1.-" evidence="6"/>
<dbReference type="GO" id="GO:0005829">
    <property type="term" value="C:cytosol"/>
    <property type="evidence" value="ECO:0007669"/>
    <property type="project" value="TreeGrafter"/>
</dbReference>
<organism evidence="8 9">
    <name type="scientific">Hibiscus syriacus</name>
    <name type="common">Rose of Sharon</name>
    <dbReference type="NCBI Taxonomy" id="106335"/>
    <lineage>
        <taxon>Eukaryota</taxon>
        <taxon>Viridiplantae</taxon>
        <taxon>Streptophyta</taxon>
        <taxon>Embryophyta</taxon>
        <taxon>Tracheophyta</taxon>
        <taxon>Spermatophyta</taxon>
        <taxon>Magnoliopsida</taxon>
        <taxon>eudicotyledons</taxon>
        <taxon>Gunneridae</taxon>
        <taxon>Pentapetalae</taxon>
        <taxon>rosids</taxon>
        <taxon>malvids</taxon>
        <taxon>Malvales</taxon>
        <taxon>Malvaceae</taxon>
        <taxon>Malvoideae</taxon>
        <taxon>Hibiscus</taxon>
    </lineage>
</organism>
<dbReference type="GO" id="GO:0004340">
    <property type="term" value="F:glucokinase activity"/>
    <property type="evidence" value="ECO:0007669"/>
    <property type="project" value="TreeGrafter"/>
</dbReference>
<keyword evidence="6" id="KW-0067">ATP-binding</keyword>
<evidence type="ECO:0000256" key="6">
    <source>
        <dbReference type="RuleBase" id="RU362007"/>
    </source>
</evidence>
<comment type="catalytic activity">
    <reaction evidence="4">
        <text>a D-hexose + ATP = a D-hexose 6-phosphate + ADP + H(+)</text>
        <dbReference type="Rhea" id="RHEA:22740"/>
        <dbReference type="ChEBI" id="CHEBI:4194"/>
        <dbReference type="ChEBI" id="CHEBI:15378"/>
        <dbReference type="ChEBI" id="CHEBI:30616"/>
        <dbReference type="ChEBI" id="CHEBI:229467"/>
        <dbReference type="ChEBI" id="CHEBI:456216"/>
        <dbReference type="EC" id="2.7.1.1"/>
    </reaction>
    <physiologicalReaction direction="left-to-right" evidence="4">
        <dbReference type="Rhea" id="RHEA:22741"/>
    </physiologicalReaction>
</comment>
<comment type="similarity">
    <text evidence="6">Belongs to the hexokinase family.</text>
</comment>
<dbReference type="PANTHER" id="PTHR19443">
    <property type="entry name" value="HEXOKINASE"/>
    <property type="match status" value="1"/>
</dbReference>
<evidence type="ECO:0000256" key="4">
    <source>
        <dbReference type="ARBA" id="ARBA00044613"/>
    </source>
</evidence>
<comment type="catalytic activity">
    <reaction evidence="5">
        <text>D-fructose + ATP = D-fructose 6-phosphate + ADP + H(+)</text>
        <dbReference type="Rhea" id="RHEA:16125"/>
        <dbReference type="ChEBI" id="CHEBI:15378"/>
        <dbReference type="ChEBI" id="CHEBI:30616"/>
        <dbReference type="ChEBI" id="CHEBI:37721"/>
        <dbReference type="ChEBI" id="CHEBI:61527"/>
        <dbReference type="ChEBI" id="CHEBI:456216"/>
        <dbReference type="EC" id="2.7.1.1"/>
    </reaction>
    <physiologicalReaction direction="left-to-right" evidence="5">
        <dbReference type="Rhea" id="RHEA:16126"/>
    </physiologicalReaction>
</comment>
<proteinExistence type="inferred from homology"/>
<dbReference type="InterPro" id="IPR022672">
    <property type="entry name" value="Hexokinase_N"/>
</dbReference>
<dbReference type="AlphaFoldDB" id="A0A6A2Z814"/>
<dbReference type="GO" id="GO:0005739">
    <property type="term" value="C:mitochondrion"/>
    <property type="evidence" value="ECO:0007669"/>
    <property type="project" value="TreeGrafter"/>
</dbReference>
<dbReference type="InterPro" id="IPR043129">
    <property type="entry name" value="ATPase_NBD"/>
</dbReference>
<evidence type="ECO:0000256" key="3">
    <source>
        <dbReference type="ARBA" id="ARBA00023152"/>
    </source>
</evidence>
<dbReference type="EMBL" id="VEPZ02001196">
    <property type="protein sequence ID" value="KAE8688124.1"/>
    <property type="molecule type" value="Genomic_DNA"/>
</dbReference>
<evidence type="ECO:0000256" key="2">
    <source>
        <dbReference type="ARBA" id="ARBA00005028"/>
    </source>
</evidence>
<dbReference type="GO" id="GO:0005524">
    <property type="term" value="F:ATP binding"/>
    <property type="evidence" value="ECO:0007669"/>
    <property type="project" value="UniProtKB-UniRule"/>
</dbReference>
<reference evidence="8" key="1">
    <citation type="submission" date="2019-09" db="EMBL/GenBank/DDBJ databases">
        <title>Draft genome information of white flower Hibiscus syriacus.</title>
        <authorList>
            <person name="Kim Y.-M."/>
        </authorList>
    </citation>
    <scope>NUCLEOTIDE SEQUENCE [LARGE SCALE GENOMIC DNA]</scope>
    <source>
        <strain evidence="8">YM2019G1</strain>
    </source>
</reference>
<protein>
    <recommendedName>
        <fullName evidence="6">Phosphotransferase</fullName>
        <ecNumber evidence="6">2.7.1.-</ecNumber>
    </recommendedName>
</protein>
<dbReference type="GO" id="GO:0005536">
    <property type="term" value="F:D-glucose binding"/>
    <property type="evidence" value="ECO:0007669"/>
    <property type="project" value="InterPro"/>
</dbReference>
<gene>
    <name evidence="8" type="ORF">F3Y22_tig00111000pilonHSYRG00150</name>
</gene>
<dbReference type="Gene3D" id="3.40.367.20">
    <property type="match status" value="1"/>
</dbReference>
<comment type="pathway">
    <text evidence="2">Carbohydrate metabolism; hexose metabolism.</text>
</comment>
<dbReference type="Gene3D" id="3.30.420.40">
    <property type="match status" value="1"/>
</dbReference>
<evidence type="ECO:0000313" key="9">
    <source>
        <dbReference type="Proteomes" id="UP000436088"/>
    </source>
</evidence>
<evidence type="ECO:0000259" key="7">
    <source>
        <dbReference type="Pfam" id="PF00349"/>
    </source>
</evidence>
<keyword evidence="6" id="KW-0547">Nucleotide-binding</keyword>
<dbReference type="InterPro" id="IPR001312">
    <property type="entry name" value="Hexokinase"/>
</dbReference>
<accession>A0A6A2Z814</accession>
<dbReference type="SUPFAM" id="SSF53067">
    <property type="entry name" value="Actin-like ATPase domain"/>
    <property type="match status" value="1"/>
</dbReference>
<dbReference type="GO" id="GO:0001678">
    <property type="term" value="P:intracellular glucose homeostasis"/>
    <property type="evidence" value="ECO:0007669"/>
    <property type="project" value="InterPro"/>
</dbReference>
<keyword evidence="3 6" id="KW-0324">Glycolysis</keyword>
<dbReference type="Proteomes" id="UP000436088">
    <property type="component" value="Unassembled WGS sequence"/>
</dbReference>
<comment type="caution">
    <text evidence="8">The sequence shown here is derived from an EMBL/GenBank/DDBJ whole genome shotgun (WGS) entry which is preliminary data.</text>
</comment>
<evidence type="ECO:0000313" key="8">
    <source>
        <dbReference type="EMBL" id="KAE8688124.1"/>
    </source>
</evidence>
<keyword evidence="6" id="KW-0808">Transferase</keyword>
<dbReference type="PANTHER" id="PTHR19443:SF16">
    <property type="entry name" value="HEXOKINASE TYPE 1-RELATED"/>
    <property type="match status" value="1"/>
</dbReference>
<name>A0A6A2Z814_HIBSY</name>
<dbReference type="GO" id="GO:0008865">
    <property type="term" value="F:fructokinase activity"/>
    <property type="evidence" value="ECO:0007669"/>
    <property type="project" value="TreeGrafter"/>
</dbReference>
<dbReference type="Pfam" id="PF00349">
    <property type="entry name" value="Hexokinase_1"/>
    <property type="match status" value="2"/>
</dbReference>
<keyword evidence="9" id="KW-1185">Reference proteome</keyword>
<dbReference type="GO" id="GO:0006006">
    <property type="term" value="P:glucose metabolic process"/>
    <property type="evidence" value="ECO:0007669"/>
    <property type="project" value="TreeGrafter"/>
</dbReference>
<evidence type="ECO:0000256" key="1">
    <source>
        <dbReference type="ARBA" id="ARBA00004888"/>
    </source>
</evidence>
<keyword evidence="6" id="KW-0418">Kinase</keyword>
<feature type="domain" description="Hexokinase N-terminal" evidence="7">
    <location>
        <begin position="132"/>
        <end position="168"/>
    </location>
</feature>
<comment type="pathway">
    <text evidence="1">Carbohydrate degradation; glycolysis; D-glyceraldehyde 3-phosphate and glycerone phosphate from D-glucose: step 1/4.</text>
</comment>
<evidence type="ECO:0000256" key="5">
    <source>
        <dbReference type="ARBA" id="ARBA00047905"/>
    </source>
</evidence>
<feature type="domain" description="Hexokinase N-terminal" evidence="7">
    <location>
        <begin position="37"/>
        <end position="115"/>
    </location>
</feature>
<sequence>MSNVILHLELHELITAKDEPHSDTTVVNHGLYRFVNDEKGVFYALDIGSKGGYPPPLGGTNLCVLRVHLGDKESLVVNNEFEEIYIPPQLMTGSSDELFDYIASVLAKFIDAKSDSLYVYPVDKGIWGSLSLGEDVVELTKAIERVNLDMRVAALVNDTISTLAGGRYNDQDVVDDVILGTGTNATYMERAHIILKWHGLLPKSGEI</sequence>
<dbReference type="GO" id="GO:0006096">
    <property type="term" value="P:glycolytic process"/>
    <property type="evidence" value="ECO:0007669"/>
    <property type="project" value="UniProtKB-KW"/>
</dbReference>